<evidence type="ECO:0000313" key="2">
    <source>
        <dbReference type="Proteomes" id="UP001172082"/>
    </source>
</evidence>
<dbReference type="Proteomes" id="UP001172082">
    <property type="component" value="Unassembled WGS sequence"/>
</dbReference>
<sequence length="92" mass="10688">MGPFQDLNPIQNDSGVFVVTCIKDGVPTIVDIGECKDLRQQLQNHDRRDCWLIKCRNGDMSFFVKYAGYSRHKIDEELRNYYGNGNLCRDNE</sequence>
<accession>A0ABT8KXW9</accession>
<keyword evidence="2" id="KW-1185">Reference proteome</keyword>
<evidence type="ECO:0000313" key="1">
    <source>
        <dbReference type="EMBL" id="MDN5205617.1"/>
    </source>
</evidence>
<organism evidence="1 2">
    <name type="scientific">Splendidivirga corallicola</name>
    <dbReference type="NCBI Taxonomy" id="3051826"/>
    <lineage>
        <taxon>Bacteria</taxon>
        <taxon>Pseudomonadati</taxon>
        <taxon>Bacteroidota</taxon>
        <taxon>Cytophagia</taxon>
        <taxon>Cytophagales</taxon>
        <taxon>Splendidivirgaceae</taxon>
        <taxon>Splendidivirga</taxon>
    </lineage>
</organism>
<proteinExistence type="predicted"/>
<name>A0ABT8KXW9_9BACT</name>
<reference evidence="1" key="1">
    <citation type="submission" date="2023-06" db="EMBL/GenBank/DDBJ databases">
        <title>Genomic of Parafulvivirga corallium.</title>
        <authorList>
            <person name="Wang G."/>
        </authorList>
    </citation>
    <scope>NUCLEOTIDE SEQUENCE</scope>
    <source>
        <strain evidence="1">BMA10</strain>
    </source>
</reference>
<protein>
    <submittedName>
        <fullName evidence="1">Uncharacterized protein</fullName>
    </submittedName>
</protein>
<dbReference type="RefSeq" id="WP_346755638.1">
    <property type="nucleotide sequence ID" value="NZ_JAUJEA010000022.1"/>
</dbReference>
<comment type="caution">
    <text evidence="1">The sequence shown here is derived from an EMBL/GenBank/DDBJ whole genome shotgun (WGS) entry which is preliminary data.</text>
</comment>
<dbReference type="EMBL" id="JAUJEA010000022">
    <property type="protein sequence ID" value="MDN5205617.1"/>
    <property type="molecule type" value="Genomic_DNA"/>
</dbReference>
<gene>
    <name evidence="1" type="ORF">QQ008_29805</name>
</gene>